<dbReference type="GeneID" id="90522039"/>
<proteinExistence type="predicted"/>
<evidence type="ECO:0000259" key="1">
    <source>
        <dbReference type="Pfam" id="PF06812"/>
    </source>
</evidence>
<feature type="domain" description="ImpA N-terminal" evidence="1">
    <location>
        <begin position="11"/>
        <end position="119"/>
    </location>
</feature>
<accession>A0ABY2ZJJ6</accession>
<organism evidence="2 3">
    <name type="scientific">Pantoea eucalypti</name>
    <dbReference type="NCBI Taxonomy" id="470933"/>
    <lineage>
        <taxon>Bacteria</taxon>
        <taxon>Pseudomonadati</taxon>
        <taxon>Pseudomonadota</taxon>
        <taxon>Gammaproteobacteria</taxon>
        <taxon>Enterobacterales</taxon>
        <taxon>Erwiniaceae</taxon>
        <taxon>Pantoea</taxon>
    </lineage>
</organism>
<comment type="caution">
    <text evidence="2">The sequence shown here is derived from an EMBL/GenBank/DDBJ whole genome shotgun (WGS) entry which is preliminary data.</text>
</comment>
<dbReference type="InterPro" id="IPR010657">
    <property type="entry name" value="ImpA_N"/>
</dbReference>
<name>A0ABY2ZJJ6_9GAMM</name>
<dbReference type="EMBL" id="VHJB01000063">
    <property type="protein sequence ID" value="TPV36605.1"/>
    <property type="molecule type" value="Genomic_DNA"/>
</dbReference>
<keyword evidence="3" id="KW-1185">Reference proteome</keyword>
<reference evidence="2 3" key="1">
    <citation type="submission" date="2019-06" db="EMBL/GenBank/DDBJ databases">
        <title>Taxogenomics and systematics of the genus Pantoea.</title>
        <authorList>
            <person name="Tambong J.T."/>
        </authorList>
    </citation>
    <scope>NUCLEOTIDE SEQUENCE [LARGE SCALE GENOMIC DNA]</scope>
    <source>
        <strain evidence="2 3">LMG 24197</strain>
    </source>
</reference>
<dbReference type="PANTHER" id="PTHR37951">
    <property type="entry name" value="CYTOPLASMIC PROTEIN-RELATED"/>
    <property type="match status" value="1"/>
</dbReference>
<dbReference type="NCBIfam" id="TIGR03363">
    <property type="entry name" value="VI_chp_8"/>
    <property type="match status" value="1"/>
</dbReference>
<dbReference type="Pfam" id="PF06812">
    <property type="entry name" value="ImpA_N"/>
    <property type="match status" value="1"/>
</dbReference>
<sequence>MKIDLDELLLPLPGGQPAGRCMEYESVYEEIRQARESDPDFLPQDEWRTPLRKADWPKVIRLSASILRETSKDLQVACWLVEGTSQQYGIVGIREGLAFLHRFVARYWDSGWPRKDDDDGLLISHAIVSRLDRQLSDLIIQLPLLSQPESTLEYWRKVLAYEHQASMAPGERGSEDFSAETFHLWASRQSAEKLARLSDELLLLSVCLADFEATYQTLNPQKEGPALGQAAQGIKDLQAFSQRLAGLVTPTSEDVMSLNVLARNDEQPVLKTNELASGSGNQQMSRDLAITQMLTIAHFFRQSEPSSPVPFLMERAARWADMTLTEWLEEMLSDNNTLQDINNVLTGPGKE</sequence>
<dbReference type="RefSeq" id="WP_140915996.1">
    <property type="nucleotide sequence ID" value="NZ_CP045720.1"/>
</dbReference>
<protein>
    <submittedName>
        <fullName evidence="2">Type VI secretion system protein TssA</fullName>
    </submittedName>
</protein>
<dbReference type="Proteomes" id="UP000315469">
    <property type="component" value="Unassembled WGS sequence"/>
</dbReference>
<dbReference type="PANTHER" id="PTHR37951:SF1">
    <property type="entry name" value="TYPE VI SECRETION SYSTEM COMPONENT TSSA1"/>
    <property type="match status" value="1"/>
</dbReference>
<evidence type="ECO:0000313" key="3">
    <source>
        <dbReference type="Proteomes" id="UP000315469"/>
    </source>
</evidence>
<gene>
    <name evidence="2" type="primary">tssA</name>
    <name evidence="2" type="ORF">FJW02_10950</name>
</gene>
<dbReference type="InterPro" id="IPR017740">
    <property type="entry name" value="TssA-like"/>
</dbReference>
<evidence type="ECO:0000313" key="2">
    <source>
        <dbReference type="EMBL" id="TPV36605.1"/>
    </source>
</evidence>